<comment type="function">
    <text evidence="10">Channel that opens in response to stretch forces in the membrane lipid bilayer. May participate in the regulation of osmotic pressure changes within the cell.</text>
</comment>
<keyword evidence="5 10" id="KW-0812">Transmembrane</keyword>
<dbReference type="PANTHER" id="PTHR30266:SF2">
    <property type="entry name" value="LARGE-CONDUCTANCE MECHANOSENSITIVE CHANNEL"/>
    <property type="match status" value="1"/>
</dbReference>
<keyword evidence="6 10" id="KW-1133">Transmembrane helix</keyword>
<dbReference type="Proteomes" id="UP000321436">
    <property type="component" value="Unassembled WGS sequence"/>
</dbReference>
<dbReference type="NCBIfam" id="TIGR00220">
    <property type="entry name" value="mscL"/>
    <property type="match status" value="1"/>
</dbReference>
<dbReference type="AlphaFoldDB" id="A0A512RI95"/>
<evidence type="ECO:0000256" key="2">
    <source>
        <dbReference type="ARBA" id="ARBA00007254"/>
    </source>
</evidence>
<dbReference type="OrthoDB" id="9810350at2"/>
<organism evidence="11 12">
    <name type="scientific">Chitinophaga cymbidii</name>
    <dbReference type="NCBI Taxonomy" id="1096750"/>
    <lineage>
        <taxon>Bacteria</taxon>
        <taxon>Pseudomonadati</taxon>
        <taxon>Bacteroidota</taxon>
        <taxon>Chitinophagia</taxon>
        <taxon>Chitinophagales</taxon>
        <taxon>Chitinophagaceae</taxon>
        <taxon>Chitinophaga</taxon>
    </lineage>
</organism>
<gene>
    <name evidence="10 11" type="primary">mscL</name>
    <name evidence="11" type="ORF">CCY01nite_16860</name>
</gene>
<evidence type="ECO:0000256" key="8">
    <source>
        <dbReference type="ARBA" id="ARBA00023136"/>
    </source>
</evidence>
<feature type="transmembrane region" description="Helical" evidence="10">
    <location>
        <begin position="21"/>
        <end position="48"/>
    </location>
</feature>
<dbReference type="EMBL" id="BKAU01000001">
    <property type="protein sequence ID" value="GEP95426.1"/>
    <property type="molecule type" value="Genomic_DNA"/>
</dbReference>
<dbReference type="InterPro" id="IPR019823">
    <property type="entry name" value="Mechanosensitive_channel_CS"/>
</dbReference>
<dbReference type="PANTHER" id="PTHR30266">
    <property type="entry name" value="MECHANOSENSITIVE CHANNEL MSCL"/>
    <property type="match status" value="1"/>
</dbReference>
<evidence type="ECO:0000256" key="10">
    <source>
        <dbReference type="HAMAP-Rule" id="MF_00115"/>
    </source>
</evidence>
<evidence type="ECO:0000256" key="7">
    <source>
        <dbReference type="ARBA" id="ARBA00023065"/>
    </source>
</evidence>
<dbReference type="PRINTS" id="PR01264">
    <property type="entry name" value="MECHCHANNEL"/>
</dbReference>
<comment type="caution">
    <text evidence="11">The sequence shown here is derived from an EMBL/GenBank/DDBJ whole genome shotgun (WGS) entry which is preliminary data.</text>
</comment>
<keyword evidence="3 10" id="KW-0813">Transport</keyword>
<evidence type="ECO:0000256" key="6">
    <source>
        <dbReference type="ARBA" id="ARBA00022989"/>
    </source>
</evidence>
<evidence type="ECO:0000313" key="11">
    <source>
        <dbReference type="EMBL" id="GEP95426.1"/>
    </source>
</evidence>
<sequence>MSFFSEFKAFAMKGNVIDLAVGVVIGAAFGSIVKSLVDAIIMPLVGILLQGIDFKEKMIKVGAAEVKYGLFIQALVEFIIIAFAIFLLVKTINRFKKPEEPAAPAGPTAEEQLLMEIRDELRKK</sequence>
<comment type="similarity">
    <text evidence="2 10">Belongs to the MscL family.</text>
</comment>
<keyword evidence="12" id="KW-1185">Reference proteome</keyword>
<dbReference type="GO" id="GO:0008381">
    <property type="term" value="F:mechanosensitive monoatomic ion channel activity"/>
    <property type="evidence" value="ECO:0007669"/>
    <property type="project" value="UniProtKB-UniRule"/>
</dbReference>
<dbReference type="InterPro" id="IPR037673">
    <property type="entry name" value="MSC/AndL"/>
</dbReference>
<reference evidence="11 12" key="1">
    <citation type="submission" date="2019-07" db="EMBL/GenBank/DDBJ databases">
        <title>Whole genome shotgun sequence of Chitinophaga cymbidii NBRC 109752.</title>
        <authorList>
            <person name="Hosoyama A."/>
            <person name="Uohara A."/>
            <person name="Ohji S."/>
            <person name="Ichikawa N."/>
        </authorList>
    </citation>
    <scope>NUCLEOTIDE SEQUENCE [LARGE SCALE GENOMIC DNA]</scope>
    <source>
        <strain evidence="11 12">NBRC 109752</strain>
    </source>
</reference>
<evidence type="ECO:0000313" key="12">
    <source>
        <dbReference type="Proteomes" id="UP000321436"/>
    </source>
</evidence>
<evidence type="ECO:0000256" key="1">
    <source>
        <dbReference type="ARBA" id="ARBA00004651"/>
    </source>
</evidence>
<dbReference type="InterPro" id="IPR036019">
    <property type="entry name" value="MscL_channel"/>
</dbReference>
<comment type="subunit">
    <text evidence="10">Homopentamer.</text>
</comment>
<protein>
    <recommendedName>
        <fullName evidence="10">Large-conductance mechanosensitive channel</fullName>
    </recommendedName>
</protein>
<evidence type="ECO:0000256" key="3">
    <source>
        <dbReference type="ARBA" id="ARBA00022448"/>
    </source>
</evidence>
<keyword evidence="7 10" id="KW-0406">Ion transport</keyword>
<proteinExistence type="inferred from homology"/>
<dbReference type="RefSeq" id="WP_146859665.1">
    <property type="nucleotide sequence ID" value="NZ_BKAU01000001.1"/>
</dbReference>
<dbReference type="InterPro" id="IPR001185">
    <property type="entry name" value="MS_channel"/>
</dbReference>
<accession>A0A512RI95</accession>
<comment type="subcellular location">
    <subcellularLocation>
        <location evidence="1 10">Cell membrane</location>
        <topology evidence="1 10">Multi-pass membrane protein</topology>
    </subcellularLocation>
</comment>
<evidence type="ECO:0000256" key="9">
    <source>
        <dbReference type="ARBA" id="ARBA00023303"/>
    </source>
</evidence>
<dbReference type="PROSITE" id="PS01327">
    <property type="entry name" value="MSCL"/>
    <property type="match status" value="1"/>
</dbReference>
<keyword evidence="8 10" id="KW-0472">Membrane</keyword>
<dbReference type="NCBIfam" id="NF001843">
    <property type="entry name" value="PRK00567.1-4"/>
    <property type="match status" value="1"/>
</dbReference>
<keyword evidence="4 10" id="KW-1003">Cell membrane</keyword>
<evidence type="ECO:0000256" key="4">
    <source>
        <dbReference type="ARBA" id="ARBA00022475"/>
    </source>
</evidence>
<dbReference type="SUPFAM" id="SSF81330">
    <property type="entry name" value="Gated mechanosensitive channel"/>
    <property type="match status" value="1"/>
</dbReference>
<dbReference type="Gene3D" id="1.10.1200.120">
    <property type="entry name" value="Large-conductance mechanosensitive channel, MscL, domain 1"/>
    <property type="match status" value="1"/>
</dbReference>
<keyword evidence="9 10" id="KW-0407">Ion channel</keyword>
<dbReference type="Pfam" id="PF01741">
    <property type="entry name" value="MscL"/>
    <property type="match status" value="1"/>
</dbReference>
<name>A0A512RI95_9BACT</name>
<dbReference type="GO" id="GO:0005886">
    <property type="term" value="C:plasma membrane"/>
    <property type="evidence" value="ECO:0007669"/>
    <property type="project" value="UniProtKB-SubCell"/>
</dbReference>
<evidence type="ECO:0000256" key="5">
    <source>
        <dbReference type="ARBA" id="ARBA00022692"/>
    </source>
</evidence>
<dbReference type="HAMAP" id="MF_00115">
    <property type="entry name" value="MscL"/>
    <property type="match status" value="1"/>
</dbReference>
<feature type="transmembrane region" description="Helical" evidence="10">
    <location>
        <begin position="68"/>
        <end position="89"/>
    </location>
</feature>